<dbReference type="AlphaFoldDB" id="A0A176VXG4"/>
<feature type="region of interest" description="Disordered" evidence="1">
    <location>
        <begin position="1"/>
        <end position="75"/>
    </location>
</feature>
<protein>
    <submittedName>
        <fullName evidence="2">Uncharacterized protein</fullName>
    </submittedName>
</protein>
<evidence type="ECO:0000256" key="1">
    <source>
        <dbReference type="SAM" id="MobiDB-lite"/>
    </source>
</evidence>
<proteinExistence type="predicted"/>
<accession>A0A176VXG4</accession>
<feature type="compositionally biased region" description="Basic residues" evidence="1">
    <location>
        <begin position="1"/>
        <end position="10"/>
    </location>
</feature>
<evidence type="ECO:0000313" key="3">
    <source>
        <dbReference type="Proteomes" id="UP000077202"/>
    </source>
</evidence>
<dbReference type="EMBL" id="LVLJ01002571">
    <property type="protein sequence ID" value="OAE24586.1"/>
    <property type="molecule type" value="Genomic_DNA"/>
</dbReference>
<comment type="caution">
    <text evidence="2">The sequence shown here is derived from an EMBL/GenBank/DDBJ whole genome shotgun (WGS) entry which is preliminary data.</text>
</comment>
<sequence length="160" mass="17803">MLHSSSKRSARPPSPSKYPSEPPPPLRPPPPLAVGVDAALPPLLPPRQGTGTEKLNPHERIERERERGGENGGERMLCQEFGDEVPSTQFFQSWVRKVLVSASSADRIPHCCCDIYIIVESELKFSTPIREETVRLAPASRVFVDSTRRLYVFVVDRSAG</sequence>
<feature type="compositionally biased region" description="Basic and acidic residues" evidence="1">
    <location>
        <begin position="55"/>
        <end position="73"/>
    </location>
</feature>
<organism evidence="2 3">
    <name type="scientific">Marchantia polymorpha subsp. ruderalis</name>
    <dbReference type="NCBI Taxonomy" id="1480154"/>
    <lineage>
        <taxon>Eukaryota</taxon>
        <taxon>Viridiplantae</taxon>
        <taxon>Streptophyta</taxon>
        <taxon>Embryophyta</taxon>
        <taxon>Marchantiophyta</taxon>
        <taxon>Marchantiopsida</taxon>
        <taxon>Marchantiidae</taxon>
        <taxon>Marchantiales</taxon>
        <taxon>Marchantiaceae</taxon>
        <taxon>Marchantia</taxon>
    </lineage>
</organism>
<reference evidence="2" key="1">
    <citation type="submission" date="2016-03" db="EMBL/GenBank/DDBJ databases">
        <title>Mechanisms controlling the formation of the plant cell surface in tip-growing cells are functionally conserved among land plants.</title>
        <authorList>
            <person name="Honkanen S."/>
            <person name="Jones V.A."/>
            <person name="Morieri G."/>
            <person name="Champion C."/>
            <person name="Hetherington A.J."/>
            <person name="Kelly S."/>
            <person name="Saint-Marcoux D."/>
            <person name="Proust H."/>
            <person name="Prescott H."/>
            <person name="Dolan L."/>
        </authorList>
    </citation>
    <scope>NUCLEOTIDE SEQUENCE [LARGE SCALE GENOMIC DNA]</scope>
    <source>
        <tissue evidence="2">Whole gametophyte</tissue>
    </source>
</reference>
<keyword evidence="3" id="KW-1185">Reference proteome</keyword>
<name>A0A176VXG4_MARPO</name>
<gene>
    <name evidence="2" type="ORF">AXG93_2415s1690</name>
</gene>
<evidence type="ECO:0000313" key="2">
    <source>
        <dbReference type="EMBL" id="OAE24586.1"/>
    </source>
</evidence>
<dbReference type="Proteomes" id="UP000077202">
    <property type="component" value="Unassembled WGS sequence"/>
</dbReference>
<feature type="compositionally biased region" description="Pro residues" evidence="1">
    <location>
        <begin position="12"/>
        <end position="32"/>
    </location>
</feature>